<keyword evidence="2" id="KW-0732">Signal</keyword>
<feature type="compositionally biased region" description="Basic residues" evidence="1">
    <location>
        <begin position="300"/>
        <end position="315"/>
    </location>
</feature>
<feature type="region of interest" description="Disordered" evidence="1">
    <location>
        <begin position="731"/>
        <end position="787"/>
    </location>
</feature>
<accession>A0A0A7CLK4</accession>
<feature type="chain" id="PRO_5002025772" evidence="2">
    <location>
        <begin position="18"/>
        <end position="787"/>
    </location>
</feature>
<evidence type="ECO:0000256" key="1">
    <source>
        <dbReference type="SAM" id="MobiDB-lite"/>
    </source>
</evidence>
<organism evidence="3">
    <name type="scientific">Thraustotheca clavata</name>
    <dbReference type="NCBI Taxonomy" id="74557"/>
    <lineage>
        <taxon>Eukaryota</taxon>
        <taxon>Sar</taxon>
        <taxon>Stramenopiles</taxon>
        <taxon>Oomycota</taxon>
        <taxon>Saprolegniomycetes</taxon>
        <taxon>Saprolegniales</taxon>
        <taxon>Achlyaceae</taxon>
        <taxon>Thraustotheca</taxon>
    </lineage>
</organism>
<evidence type="ECO:0000256" key="2">
    <source>
        <dbReference type="SAM" id="SignalP"/>
    </source>
</evidence>
<dbReference type="EMBL" id="KM037930">
    <property type="protein sequence ID" value="AIG55391.1"/>
    <property type="molecule type" value="Genomic_DNA"/>
</dbReference>
<feature type="compositionally biased region" description="Acidic residues" evidence="1">
    <location>
        <begin position="753"/>
        <end position="770"/>
    </location>
</feature>
<name>A0A0A7CLK4_9STRA</name>
<dbReference type="EMBL" id="JNBS01000235">
    <property type="protein sequence ID" value="OQS07499.1"/>
    <property type="molecule type" value="Genomic_DNA"/>
</dbReference>
<sequence length="787" mass="88783">MKIWILTACALAAYVGAEATADYDDAPRNYGYDTGYGKGDYDDSYDKGDYDDSYDKGDYDDSYGKKDYDDGYGKRNGYGKKDYDDGYGKRDGYGKKNYDDGYGKRDGYGKKDYDDGYGKGNGYGKSRGYKPKDSYTKPSGPASYDGYPSAMYKNSPYRTDYDDKIKYTDGYAPRQPTGDAPYPTIQLEDDPLLRLPSLDSYHCFLSGAPWTNCGGRSLRDYFLDQCFSFYYAMTTAADGICIGKSKHGGGDAFYHGYGTVDDHNGIYGYDNRYNLLEEEGEVAEANYYKDQKPDYDGYKRPKSYKKKKPSYKPKKPSYVTPTTPPHSGDTYCDAYQEEKCLQSQYVSITLATVQCLTENAIRIIFIEQYAAAASSNPIEGPILYLKKLHQFIGNVISCQPDKIANYPTLWRRYANYNPTAPYSIYGRSNRVQLPRCTSNAASGWSSSFTNTRVQCNNIEDIFPITFGDFYPYFRDAGDITYDLDALASCTSSVAYATAGFNYLVKKCYNDTQPTQLDNHGQTPHNPLIWTNPDTLFGLLDGSNTITNKNDASIRVRTIVEIAANNAGLAKQPILEGNGVLYYCAFYACRANNGGDASNCFPGVTRDDWDLLASNYWIPTWNALTDEINTCLANGFLTAEDVKALAKPLVDEINGRTHICMAENEIVSFYLKINGKFDPDVQDGHIVFLRRLANEKCYLEFNGQCRSNQELYTDLFKILKKLNNRCLSNRFGYEDNNESEPQSYSEPKPHYDDYEGNSNDDYEGSSNDDYEGSSNDYYDKKDEDDYSN</sequence>
<feature type="compositionally biased region" description="Basic and acidic residues" evidence="1">
    <location>
        <begin position="39"/>
        <end position="68"/>
    </location>
</feature>
<evidence type="ECO:0000313" key="4">
    <source>
        <dbReference type="EMBL" id="OQS07499.1"/>
    </source>
</evidence>
<dbReference type="Proteomes" id="UP000243217">
    <property type="component" value="Unassembled WGS sequence"/>
</dbReference>
<reference evidence="3 5" key="1">
    <citation type="journal article" date="2014" name="Genome Biol. Evol.">
        <title>The secreted proteins of Achlya hypogyna and Thraustotheca clavata identify the ancestral oomycete secretome and reveal gene acquisitions by horizontal gene transfer.</title>
        <authorList>
            <person name="Misner I."/>
            <person name="Blouin N."/>
            <person name="Leonard G."/>
            <person name="Richards T.A."/>
            <person name="Lane C.E."/>
        </authorList>
    </citation>
    <scope>NUCLEOTIDE SEQUENCE</scope>
    <source>
        <strain evidence="3 5">ATCC 34112</strain>
    </source>
</reference>
<evidence type="ECO:0000313" key="5">
    <source>
        <dbReference type="Proteomes" id="UP000243217"/>
    </source>
</evidence>
<keyword evidence="5" id="KW-1185">Reference proteome</keyword>
<dbReference type="AlphaFoldDB" id="A0A0A7CLK4"/>
<feature type="signal peptide" evidence="2">
    <location>
        <begin position="1"/>
        <end position="17"/>
    </location>
</feature>
<dbReference type="OrthoDB" id="73240at2759"/>
<proteinExistence type="predicted"/>
<protein>
    <submittedName>
        <fullName evidence="3">Secreted protein</fullName>
    </submittedName>
</protein>
<feature type="region of interest" description="Disordered" evidence="1">
    <location>
        <begin position="35"/>
        <end position="68"/>
    </location>
</feature>
<feature type="region of interest" description="Disordered" evidence="1">
    <location>
        <begin position="109"/>
        <end position="141"/>
    </location>
</feature>
<evidence type="ECO:0000313" key="3">
    <source>
        <dbReference type="EMBL" id="AIG55391.1"/>
    </source>
</evidence>
<gene>
    <name evidence="4" type="ORF">THRCLA_00488</name>
</gene>
<feature type="compositionally biased region" description="Basic and acidic residues" evidence="1">
    <location>
        <begin position="776"/>
        <end position="787"/>
    </location>
</feature>
<feature type="region of interest" description="Disordered" evidence="1">
    <location>
        <begin position="293"/>
        <end position="325"/>
    </location>
</feature>